<dbReference type="InterPro" id="IPR020846">
    <property type="entry name" value="MFS_dom"/>
</dbReference>
<feature type="transmembrane region" description="Helical" evidence="7">
    <location>
        <begin position="402"/>
        <end position="425"/>
    </location>
</feature>
<keyword evidence="4" id="KW-0769">Symport</keyword>
<dbReference type="SUPFAM" id="SSF103473">
    <property type="entry name" value="MFS general substrate transporter"/>
    <property type="match status" value="1"/>
</dbReference>
<dbReference type="AlphaFoldDB" id="A0AAV2PVB0"/>
<dbReference type="InterPro" id="IPR050382">
    <property type="entry name" value="MFS_Na/Anion_cotransporter"/>
</dbReference>
<dbReference type="FunFam" id="1.20.1250.20:FF:000423">
    <property type="entry name" value="Putative inorganic phosphate cotransporter-like Protein"/>
    <property type="match status" value="1"/>
</dbReference>
<keyword evidence="2" id="KW-0813">Transport</keyword>
<keyword evidence="5 7" id="KW-1133">Transmembrane helix</keyword>
<dbReference type="Pfam" id="PF07690">
    <property type="entry name" value="MFS_1"/>
    <property type="match status" value="1"/>
</dbReference>
<dbReference type="InterPro" id="IPR036259">
    <property type="entry name" value="MFS_trans_sf"/>
</dbReference>
<evidence type="ECO:0000259" key="8">
    <source>
        <dbReference type="PROSITE" id="PS50850"/>
    </source>
</evidence>
<feature type="transmembrane region" description="Helical" evidence="7">
    <location>
        <begin position="176"/>
        <end position="195"/>
    </location>
</feature>
<dbReference type="InterPro" id="IPR011701">
    <property type="entry name" value="MFS"/>
</dbReference>
<sequence length="480" mass="52002">MGPDERMPWWGARNTLSLMGFLGIAMAYATRVNLSIAIVAMVGKQVHEGGQTYEDACPMPDNHTESKMESVAGEFDWGEAIQGVVLSSFFWGYTATQMLGGRAAEYFGGKLVFGIGITVSSALALVSPVAARLDKSLFIAVRILQGLAQGVIFPSISTLLATWVPSAERSKYTANTFAGLNFGTILALLLGGWIADPETGLGGWPSVFYIFGGAGVVWGIVWFLIIHDRPEKHPRITQAELNQLQGNDMKSSERIAIPWRDLMTSRHVWCIIATSMGSSFGFYTILTELPSYLKNIQHFNIKKSGILSSLPYLCMWIGASMWGMIMSYLSQHDKIQLTTARKISTGLALLGPATGLVCMCFVNCHSTMAIIVLSVMLLVHGAVFSGYMCGPQDLAPNLAGTIYGVLNTAGAGMGILAPTITGAIIEGNQTLAAWRTVFLLASGAISSTCLIYLVFFRAEVQPWNQPKDKPSDEEAERLNK</sequence>
<gene>
    <name evidence="9" type="ORF">MNOR_LOCUS3703</name>
</gene>
<evidence type="ECO:0000256" key="4">
    <source>
        <dbReference type="ARBA" id="ARBA00022847"/>
    </source>
</evidence>
<proteinExistence type="predicted"/>
<evidence type="ECO:0000256" key="1">
    <source>
        <dbReference type="ARBA" id="ARBA00004141"/>
    </source>
</evidence>
<evidence type="ECO:0000313" key="9">
    <source>
        <dbReference type="EMBL" id="CAL4063912.1"/>
    </source>
</evidence>
<reference evidence="9 10" key="1">
    <citation type="submission" date="2024-05" db="EMBL/GenBank/DDBJ databases">
        <authorList>
            <person name="Wallberg A."/>
        </authorList>
    </citation>
    <scope>NUCLEOTIDE SEQUENCE [LARGE SCALE GENOMIC DNA]</scope>
</reference>
<dbReference type="GO" id="GO:0016020">
    <property type="term" value="C:membrane"/>
    <property type="evidence" value="ECO:0007669"/>
    <property type="project" value="UniProtKB-SubCell"/>
</dbReference>
<keyword evidence="10" id="KW-1185">Reference proteome</keyword>
<evidence type="ECO:0000313" key="10">
    <source>
        <dbReference type="Proteomes" id="UP001497623"/>
    </source>
</evidence>
<feature type="transmembrane region" description="Helical" evidence="7">
    <location>
        <begin position="207"/>
        <end position="226"/>
    </location>
</feature>
<feature type="transmembrane region" description="Helical" evidence="7">
    <location>
        <begin position="143"/>
        <end position="164"/>
    </location>
</feature>
<dbReference type="FunFam" id="1.20.1250.20:FF:000003">
    <property type="entry name" value="Solute carrier family 17 member 3"/>
    <property type="match status" value="1"/>
</dbReference>
<keyword evidence="6 7" id="KW-0472">Membrane</keyword>
<accession>A0AAV2PVB0</accession>
<dbReference type="Gene3D" id="1.20.1250.20">
    <property type="entry name" value="MFS general substrate transporter like domains"/>
    <property type="match status" value="2"/>
</dbReference>
<evidence type="ECO:0000256" key="6">
    <source>
        <dbReference type="ARBA" id="ARBA00023136"/>
    </source>
</evidence>
<protein>
    <recommendedName>
        <fullName evidence="8">Major facilitator superfamily (MFS) profile domain-containing protein</fullName>
    </recommendedName>
</protein>
<dbReference type="EMBL" id="CAXKWB010001292">
    <property type="protein sequence ID" value="CAL4063912.1"/>
    <property type="molecule type" value="Genomic_DNA"/>
</dbReference>
<keyword evidence="3 7" id="KW-0812">Transmembrane</keyword>
<dbReference type="CDD" id="cd17318">
    <property type="entry name" value="MFS_SLC17"/>
    <property type="match status" value="1"/>
</dbReference>
<dbReference type="Proteomes" id="UP001497623">
    <property type="component" value="Unassembled WGS sequence"/>
</dbReference>
<dbReference type="PANTHER" id="PTHR11662:SF399">
    <property type="entry name" value="FI19708P1-RELATED"/>
    <property type="match status" value="1"/>
</dbReference>
<feature type="transmembrane region" description="Helical" evidence="7">
    <location>
        <begin position="111"/>
        <end position="131"/>
    </location>
</feature>
<dbReference type="GO" id="GO:0006820">
    <property type="term" value="P:monoatomic anion transport"/>
    <property type="evidence" value="ECO:0007669"/>
    <property type="project" value="TreeGrafter"/>
</dbReference>
<comment type="subcellular location">
    <subcellularLocation>
        <location evidence="1">Membrane</location>
        <topology evidence="1">Multi-pass membrane protein</topology>
    </subcellularLocation>
</comment>
<evidence type="ECO:0000256" key="5">
    <source>
        <dbReference type="ARBA" id="ARBA00022989"/>
    </source>
</evidence>
<evidence type="ECO:0000256" key="3">
    <source>
        <dbReference type="ARBA" id="ARBA00022692"/>
    </source>
</evidence>
<feature type="transmembrane region" description="Helical" evidence="7">
    <location>
        <begin position="437"/>
        <end position="456"/>
    </location>
</feature>
<dbReference type="PANTHER" id="PTHR11662">
    <property type="entry name" value="SOLUTE CARRIER FAMILY 17"/>
    <property type="match status" value="1"/>
</dbReference>
<dbReference type="GO" id="GO:0015293">
    <property type="term" value="F:symporter activity"/>
    <property type="evidence" value="ECO:0007669"/>
    <property type="project" value="UniProtKB-KW"/>
</dbReference>
<feature type="transmembrane region" description="Helical" evidence="7">
    <location>
        <begin position="306"/>
        <end position="331"/>
    </location>
</feature>
<dbReference type="PROSITE" id="PS50850">
    <property type="entry name" value="MFS"/>
    <property type="match status" value="1"/>
</dbReference>
<organism evidence="9 10">
    <name type="scientific">Meganyctiphanes norvegica</name>
    <name type="common">Northern krill</name>
    <name type="synonym">Thysanopoda norvegica</name>
    <dbReference type="NCBI Taxonomy" id="48144"/>
    <lineage>
        <taxon>Eukaryota</taxon>
        <taxon>Metazoa</taxon>
        <taxon>Ecdysozoa</taxon>
        <taxon>Arthropoda</taxon>
        <taxon>Crustacea</taxon>
        <taxon>Multicrustacea</taxon>
        <taxon>Malacostraca</taxon>
        <taxon>Eumalacostraca</taxon>
        <taxon>Eucarida</taxon>
        <taxon>Euphausiacea</taxon>
        <taxon>Euphausiidae</taxon>
        <taxon>Meganyctiphanes</taxon>
    </lineage>
</organism>
<feature type="transmembrane region" description="Helical" evidence="7">
    <location>
        <begin position="368"/>
        <end position="390"/>
    </location>
</feature>
<comment type="caution">
    <text evidence="9">The sequence shown here is derived from an EMBL/GenBank/DDBJ whole genome shotgun (WGS) entry which is preliminary data.</text>
</comment>
<feature type="transmembrane region" description="Helical" evidence="7">
    <location>
        <begin position="20"/>
        <end position="42"/>
    </location>
</feature>
<feature type="transmembrane region" description="Helical" evidence="7">
    <location>
        <begin position="343"/>
        <end position="362"/>
    </location>
</feature>
<name>A0AAV2PVB0_MEGNR</name>
<evidence type="ECO:0000256" key="7">
    <source>
        <dbReference type="SAM" id="Phobius"/>
    </source>
</evidence>
<feature type="domain" description="Major facilitator superfamily (MFS) profile" evidence="8">
    <location>
        <begin position="21"/>
        <end position="461"/>
    </location>
</feature>
<evidence type="ECO:0000256" key="2">
    <source>
        <dbReference type="ARBA" id="ARBA00022448"/>
    </source>
</evidence>